<evidence type="ECO:0000256" key="3">
    <source>
        <dbReference type="SAM" id="SignalP"/>
    </source>
</evidence>
<keyword evidence="3" id="KW-0732">Signal</keyword>
<dbReference type="Proteomes" id="UP000694888">
    <property type="component" value="Unplaced"/>
</dbReference>
<accession>A0ABM0JQR1</accession>
<dbReference type="GeneID" id="101854258"/>
<keyword evidence="2" id="KW-0472">Membrane</keyword>
<evidence type="ECO:0000256" key="1">
    <source>
        <dbReference type="SAM" id="MobiDB-lite"/>
    </source>
</evidence>
<keyword evidence="2" id="KW-1133">Transmembrane helix</keyword>
<feature type="compositionally biased region" description="Basic and acidic residues" evidence="1">
    <location>
        <begin position="89"/>
        <end position="104"/>
    </location>
</feature>
<name>A0ABM0JQR1_APLCA</name>
<evidence type="ECO:0000313" key="4">
    <source>
        <dbReference type="Proteomes" id="UP000694888"/>
    </source>
</evidence>
<evidence type="ECO:0000256" key="2">
    <source>
        <dbReference type="SAM" id="Phobius"/>
    </source>
</evidence>
<evidence type="ECO:0000313" key="5">
    <source>
        <dbReference type="RefSeq" id="XP_005099326.1"/>
    </source>
</evidence>
<feature type="chain" id="PRO_5045978711" evidence="3">
    <location>
        <begin position="25"/>
        <end position="422"/>
    </location>
</feature>
<dbReference type="RefSeq" id="XP_005099326.1">
    <property type="nucleotide sequence ID" value="XM_005099269.3"/>
</dbReference>
<proteinExistence type="predicted"/>
<keyword evidence="2" id="KW-0812">Transmembrane</keyword>
<gene>
    <name evidence="5" type="primary">LOC101854258</name>
</gene>
<keyword evidence="4" id="KW-1185">Reference proteome</keyword>
<feature type="region of interest" description="Disordered" evidence="1">
    <location>
        <begin position="80"/>
        <end position="123"/>
    </location>
</feature>
<protein>
    <submittedName>
        <fullName evidence="5">Uncharacterized protein LOC101854258</fullName>
    </submittedName>
</protein>
<sequence>MAPEYRWTITVVLFLASLVGGFHQQDSLRANVGKSNSASLDRSTSVSKDVKDAGRVNLHADERKFDHCYAKVQNNEEVCSPMSLSSNSERLKEKSQKEGAKTEEVPQAQSGQEKPGNFRDCDDDVSGNLFQRSVEGLVDQVQRSKMKVIESLEDVMDQVAQSRDRVMDSLDKVMDRVSESMSESRVKVIESFDSVMDKVSESKEKVLRGLDEVIDKVAHSKMMEELDHVIDQVAHSKVMEEIRALPEEIRQSFVLSVRNRSYVAAGVMVAITTAILVAGAVYYSWCHQDAWAYYVPPLNESEDPLKRESPEVPSSAPLINGIQQGSNGTFREGSLQGTVNAQPEARNGKVIEDGDSCRGSPIIENGDVSKDVLENGDVSEDVLENGNVCKDVLENGIVGKVVLENRNASKVLKNDSDVPVET</sequence>
<organism evidence="4 5">
    <name type="scientific">Aplysia californica</name>
    <name type="common">California sea hare</name>
    <dbReference type="NCBI Taxonomy" id="6500"/>
    <lineage>
        <taxon>Eukaryota</taxon>
        <taxon>Metazoa</taxon>
        <taxon>Spiralia</taxon>
        <taxon>Lophotrochozoa</taxon>
        <taxon>Mollusca</taxon>
        <taxon>Gastropoda</taxon>
        <taxon>Heterobranchia</taxon>
        <taxon>Euthyneura</taxon>
        <taxon>Tectipleura</taxon>
        <taxon>Aplysiida</taxon>
        <taxon>Aplysioidea</taxon>
        <taxon>Aplysiidae</taxon>
        <taxon>Aplysia</taxon>
    </lineage>
</organism>
<feature type="region of interest" description="Disordered" evidence="1">
    <location>
        <begin position="302"/>
        <end position="323"/>
    </location>
</feature>
<feature type="signal peptide" evidence="3">
    <location>
        <begin position="1"/>
        <end position="24"/>
    </location>
</feature>
<feature type="transmembrane region" description="Helical" evidence="2">
    <location>
        <begin position="262"/>
        <end position="283"/>
    </location>
</feature>
<reference evidence="5" key="1">
    <citation type="submission" date="2025-08" db="UniProtKB">
        <authorList>
            <consortium name="RefSeq"/>
        </authorList>
    </citation>
    <scope>IDENTIFICATION</scope>
</reference>